<dbReference type="SUPFAM" id="SSF52833">
    <property type="entry name" value="Thioredoxin-like"/>
    <property type="match status" value="1"/>
</dbReference>
<dbReference type="EMBL" id="BLVO01000012">
    <property type="protein sequence ID" value="GFM32618.1"/>
    <property type="molecule type" value="Genomic_DNA"/>
</dbReference>
<evidence type="ECO:0008006" key="3">
    <source>
        <dbReference type="Google" id="ProtNLM"/>
    </source>
</evidence>
<dbReference type="Proteomes" id="UP000503840">
    <property type="component" value="Unassembled WGS sequence"/>
</dbReference>
<evidence type="ECO:0000313" key="1">
    <source>
        <dbReference type="EMBL" id="GFM32618.1"/>
    </source>
</evidence>
<proteinExistence type="predicted"/>
<reference evidence="1 2" key="1">
    <citation type="submission" date="2020-05" db="EMBL/GenBank/DDBJ databases">
        <title>Draft genome sequence of Desulfovibrio sp. strain HN2T.</title>
        <authorList>
            <person name="Ueno A."/>
            <person name="Tamazawa S."/>
            <person name="Tamamura S."/>
            <person name="Murakami T."/>
            <person name="Kiyama T."/>
            <person name="Inomata H."/>
            <person name="Amano Y."/>
            <person name="Miyakawa K."/>
            <person name="Tamaki H."/>
            <person name="Naganuma T."/>
            <person name="Kaneko K."/>
        </authorList>
    </citation>
    <scope>NUCLEOTIDE SEQUENCE [LARGE SCALE GENOMIC DNA]</scope>
    <source>
        <strain evidence="1 2">HN2</strain>
    </source>
</reference>
<sequence>MIHTITPTEFASLLRTEKRPVLAGCLQNDPLHAEQIETLQYVAEKFTNQFSVCLLDPEYFSEFSRTYAIAGTPSYLLFYLGEEKTRFIGFADELNLMNILLIDEYSDLDKLEPAFGQYCTPVHPVPGLSGLFRSWKRQ</sequence>
<dbReference type="AlphaFoldDB" id="A0A7J0BGF2"/>
<protein>
    <recommendedName>
        <fullName evidence="3">Thioredoxin</fullName>
    </recommendedName>
</protein>
<gene>
    <name evidence="1" type="ORF">DSM101010T_09830</name>
</gene>
<accession>A0A7J0BGF2</accession>
<organism evidence="1 2">
    <name type="scientific">Desulfovibrio subterraneus</name>
    <dbReference type="NCBI Taxonomy" id="2718620"/>
    <lineage>
        <taxon>Bacteria</taxon>
        <taxon>Pseudomonadati</taxon>
        <taxon>Thermodesulfobacteriota</taxon>
        <taxon>Desulfovibrionia</taxon>
        <taxon>Desulfovibrionales</taxon>
        <taxon>Desulfovibrionaceae</taxon>
        <taxon>Desulfovibrio</taxon>
    </lineage>
</organism>
<name>A0A7J0BGF2_9BACT</name>
<dbReference type="InterPro" id="IPR036249">
    <property type="entry name" value="Thioredoxin-like_sf"/>
</dbReference>
<evidence type="ECO:0000313" key="2">
    <source>
        <dbReference type="Proteomes" id="UP000503840"/>
    </source>
</evidence>
<comment type="caution">
    <text evidence="1">The sequence shown here is derived from an EMBL/GenBank/DDBJ whole genome shotgun (WGS) entry which is preliminary data.</text>
</comment>
<keyword evidence="2" id="KW-1185">Reference proteome</keyword>